<accession>A0A444IY10</accession>
<sequence length="171" mass="19053">MSTTQLLLASVISLIIIAPSFHTASAEALNADTKKSERKYRKTKTGEGALTRGMLEACITLKSKIDEEYAKISGSKKEFDTLNNEVSNLAASLKENKDKLEDEGKKNVGEYNQQVELYNKKLEELKKMEAGYNEMSAPYKKNAAQLQKECNGQPYYEDDYAAAVKKTGSHL</sequence>
<dbReference type="Proteomes" id="UP000287853">
    <property type="component" value="Unassembled WGS sequence"/>
</dbReference>
<keyword evidence="1" id="KW-0175">Coiled coil</keyword>
<feature type="chain" id="PRO_5019305292" evidence="2">
    <location>
        <begin position="25"/>
        <end position="171"/>
    </location>
</feature>
<name>A0A444IY10_9BACT</name>
<proteinExistence type="predicted"/>
<dbReference type="EMBL" id="MTKO01000072">
    <property type="protein sequence ID" value="RWX45791.1"/>
    <property type="molecule type" value="Genomic_DNA"/>
</dbReference>
<feature type="coiled-coil region" evidence="1">
    <location>
        <begin position="79"/>
        <end position="128"/>
    </location>
</feature>
<gene>
    <name evidence="3" type="ORF">H206_00613</name>
</gene>
<protein>
    <submittedName>
        <fullName evidence="3">Uncharacterized protein</fullName>
    </submittedName>
</protein>
<reference evidence="3 4" key="1">
    <citation type="submission" date="2017-01" db="EMBL/GenBank/DDBJ databases">
        <title>The cable genome- insights into the physiology and evolution of filamentous bacteria capable of sulfide oxidation via long distance electron transfer.</title>
        <authorList>
            <person name="Schreiber L."/>
            <person name="Bjerg J.T."/>
            <person name="Boggild A."/>
            <person name="Van De Vossenberg J."/>
            <person name="Meysman F."/>
            <person name="Nielsen L.P."/>
            <person name="Schramm A."/>
            <person name="Kjeldsen K.U."/>
        </authorList>
    </citation>
    <scope>NUCLEOTIDE SEQUENCE [LARGE SCALE GENOMIC DNA]</scope>
    <source>
        <strain evidence="3">MCF</strain>
    </source>
</reference>
<keyword evidence="4" id="KW-1185">Reference proteome</keyword>
<evidence type="ECO:0000313" key="3">
    <source>
        <dbReference type="EMBL" id="RWX45791.1"/>
    </source>
</evidence>
<organism evidence="3 4">
    <name type="scientific">Candidatus Electrothrix aarhusensis</name>
    <dbReference type="NCBI Taxonomy" id="1859131"/>
    <lineage>
        <taxon>Bacteria</taxon>
        <taxon>Pseudomonadati</taxon>
        <taxon>Thermodesulfobacteriota</taxon>
        <taxon>Desulfobulbia</taxon>
        <taxon>Desulfobulbales</taxon>
        <taxon>Desulfobulbaceae</taxon>
        <taxon>Candidatus Electrothrix</taxon>
    </lineage>
</organism>
<keyword evidence="2" id="KW-0732">Signal</keyword>
<evidence type="ECO:0000256" key="2">
    <source>
        <dbReference type="SAM" id="SignalP"/>
    </source>
</evidence>
<feature type="signal peptide" evidence="2">
    <location>
        <begin position="1"/>
        <end position="24"/>
    </location>
</feature>
<dbReference type="AlphaFoldDB" id="A0A444IY10"/>
<evidence type="ECO:0000313" key="4">
    <source>
        <dbReference type="Proteomes" id="UP000287853"/>
    </source>
</evidence>
<comment type="caution">
    <text evidence="3">The sequence shown here is derived from an EMBL/GenBank/DDBJ whole genome shotgun (WGS) entry which is preliminary data.</text>
</comment>
<evidence type="ECO:0000256" key="1">
    <source>
        <dbReference type="SAM" id="Coils"/>
    </source>
</evidence>